<dbReference type="EMBL" id="VICG01000014">
    <property type="protein sequence ID" value="KAA8564826.1"/>
    <property type="molecule type" value="Genomic_DNA"/>
</dbReference>
<accession>A0A5M9JAY7</accession>
<gene>
    <name evidence="2" type="ORF">EYC84_010597</name>
</gene>
<feature type="compositionally biased region" description="Polar residues" evidence="1">
    <location>
        <begin position="189"/>
        <end position="198"/>
    </location>
</feature>
<dbReference type="Proteomes" id="UP000322873">
    <property type="component" value="Unassembled WGS sequence"/>
</dbReference>
<comment type="caution">
    <text evidence="2">The sequence shown here is derived from an EMBL/GenBank/DDBJ whole genome shotgun (WGS) entry which is preliminary data.</text>
</comment>
<name>A0A5M9JAY7_MONFR</name>
<sequence length="198" mass="21961">MSPPTATGGKSSEFLTNNFDELDNAFFDEFITFSPTNDGLPDPEFSEQSKHGLIHLCQHHTAPAASTRRKSRVEALANTMKKVTTKSEKSLRSPIRKSITTSSAMLRGSSNHGKMSREALRRKLALDSSKFSFNPQHQSLISPPQSARISNASEHTSSMKKVQKTEGSEELWTGRPQDLQFPTVPADYNTPTINTQPR</sequence>
<feature type="region of interest" description="Disordered" evidence="1">
    <location>
        <begin position="134"/>
        <end position="198"/>
    </location>
</feature>
<evidence type="ECO:0000256" key="1">
    <source>
        <dbReference type="SAM" id="MobiDB-lite"/>
    </source>
</evidence>
<keyword evidence="3" id="KW-1185">Reference proteome</keyword>
<evidence type="ECO:0000313" key="3">
    <source>
        <dbReference type="Proteomes" id="UP000322873"/>
    </source>
</evidence>
<dbReference type="AlphaFoldDB" id="A0A5M9JAY7"/>
<feature type="compositionally biased region" description="Polar residues" evidence="1">
    <location>
        <begin position="134"/>
        <end position="160"/>
    </location>
</feature>
<organism evidence="2 3">
    <name type="scientific">Monilinia fructicola</name>
    <name type="common">Brown rot fungus</name>
    <name type="synonym">Ciboria fructicola</name>
    <dbReference type="NCBI Taxonomy" id="38448"/>
    <lineage>
        <taxon>Eukaryota</taxon>
        <taxon>Fungi</taxon>
        <taxon>Dikarya</taxon>
        <taxon>Ascomycota</taxon>
        <taxon>Pezizomycotina</taxon>
        <taxon>Leotiomycetes</taxon>
        <taxon>Helotiales</taxon>
        <taxon>Sclerotiniaceae</taxon>
        <taxon>Monilinia</taxon>
    </lineage>
</organism>
<proteinExistence type="predicted"/>
<reference evidence="2 3" key="1">
    <citation type="submission" date="2019-06" db="EMBL/GenBank/DDBJ databases">
        <title>Genome Sequence of the Brown Rot Fungal Pathogen Monilinia fructicola.</title>
        <authorList>
            <person name="De Miccolis Angelini R.M."/>
            <person name="Landi L."/>
            <person name="Abate D."/>
            <person name="Pollastro S."/>
            <person name="Romanazzi G."/>
            <person name="Faretra F."/>
        </authorList>
    </citation>
    <scope>NUCLEOTIDE SEQUENCE [LARGE SCALE GENOMIC DNA]</scope>
    <source>
        <strain evidence="2 3">Mfrc123</strain>
    </source>
</reference>
<protein>
    <submittedName>
        <fullName evidence="2">Uncharacterized protein</fullName>
    </submittedName>
</protein>
<dbReference type="VEuPathDB" id="FungiDB:MFRU_008g03340"/>
<evidence type="ECO:0000313" key="2">
    <source>
        <dbReference type="EMBL" id="KAA8564826.1"/>
    </source>
</evidence>